<feature type="transmembrane region" description="Helical" evidence="1">
    <location>
        <begin position="168"/>
        <end position="186"/>
    </location>
</feature>
<feature type="transmembrane region" description="Helical" evidence="1">
    <location>
        <begin position="133"/>
        <end position="156"/>
    </location>
</feature>
<feature type="non-terminal residue" evidence="2">
    <location>
        <position position="1"/>
    </location>
</feature>
<dbReference type="Pfam" id="PF11255">
    <property type="entry name" value="DUF3054"/>
    <property type="match status" value="1"/>
</dbReference>
<dbReference type="AlphaFoldDB" id="A0A1D2A1N4"/>
<feature type="transmembrane region" description="Helical" evidence="1">
    <location>
        <begin position="101"/>
        <end position="121"/>
    </location>
</feature>
<sequence>SFRVSMHSIYSIARYRGGWVPCRPHRGTIVARDPSLHSSAPRFVPRAAHNRPPSSMEATNDEMINDNPDRPAIEVHRIQHLQGEVIKGVAGVDRGESTLDLGTLAALLAGDGACFLLFAAVGRMQHGEGLAPLSLLGTAGPFLAAWYGTALLLGTYSRQELLRKPEQLFKTWAVGVPLGIGLHSLAKGHVPALSFVLVSLASTGAFLASWRAVYNALAGPMEAPARTPGEELRRRKDRKGGPLEFMQLLASLTQRW</sequence>
<feature type="transmembrane region" description="Helical" evidence="1">
    <location>
        <begin position="192"/>
        <end position="213"/>
    </location>
</feature>
<accession>A0A1D2A1N4</accession>
<reference evidence="2" key="1">
    <citation type="submission" date="2015-08" db="EMBL/GenBank/DDBJ databases">
        <authorList>
            <person name="Babu N.S."/>
            <person name="Beckwith C.J."/>
            <person name="Beseler K.G."/>
            <person name="Brison A."/>
            <person name="Carone J.V."/>
            <person name="Caskin T.P."/>
            <person name="Diamond M."/>
            <person name="Durham M.E."/>
            <person name="Foxe J.M."/>
            <person name="Go M."/>
            <person name="Henderson B.A."/>
            <person name="Jones I.B."/>
            <person name="McGettigan J.A."/>
            <person name="Micheletti S.J."/>
            <person name="Nasrallah M.E."/>
            <person name="Ortiz D."/>
            <person name="Piller C.R."/>
            <person name="Privatt S.R."/>
            <person name="Schneider S.L."/>
            <person name="Sharp S."/>
            <person name="Smith T.C."/>
            <person name="Stanton J.D."/>
            <person name="Ullery H.E."/>
            <person name="Wilson R.J."/>
            <person name="Serrano M.G."/>
            <person name="Buck G."/>
            <person name="Lee V."/>
            <person name="Wang Y."/>
            <person name="Carvalho R."/>
            <person name="Voegtly L."/>
            <person name="Shi R."/>
            <person name="Duckworth R."/>
            <person name="Johnson A."/>
            <person name="Loviza R."/>
            <person name="Walstead R."/>
            <person name="Shah Z."/>
            <person name="Kiflezghi M."/>
            <person name="Wade K."/>
            <person name="Ball S.L."/>
            <person name="Bradley K.W."/>
            <person name="Asai D.J."/>
            <person name="Bowman C.A."/>
            <person name="Russell D.A."/>
            <person name="Pope W.H."/>
            <person name="Jacobs-Sera D."/>
            <person name="Hendrix R.W."/>
            <person name="Hatfull G.F."/>
        </authorList>
    </citation>
    <scope>NUCLEOTIDE SEQUENCE</scope>
</reference>
<dbReference type="EMBL" id="GDKF01005534">
    <property type="protein sequence ID" value="JAT73088.1"/>
    <property type="molecule type" value="Transcribed_RNA"/>
</dbReference>
<dbReference type="PANTHER" id="PTHR35283">
    <property type="entry name" value="T12C22.21 PROTEIN"/>
    <property type="match status" value="1"/>
</dbReference>
<organism evidence="2">
    <name type="scientific">Auxenochlorella protothecoides</name>
    <name type="common">Green microalga</name>
    <name type="synonym">Chlorella protothecoides</name>
    <dbReference type="NCBI Taxonomy" id="3075"/>
    <lineage>
        <taxon>Eukaryota</taxon>
        <taxon>Viridiplantae</taxon>
        <taxon>Chlorophyta</taxon>
        <taxon>core chlorophytes</taxon>
        <taxon>Trebouxiophyceae</taxon>
        <taxon>Chlorellales</taxon>
        <taxon>Chlorellaceae</taxon>
        <taxon>Auxenochlorella</taxon>
    </lineage>
</organism>
<dbReference type="PANTHER" id="PTHR35283:SF3">
    <property type="entry name" value="T12C22.21 PROTEIN"/>
    <property type="match status" value="1"/>
</dbReference>
<evidence type="ECO:0008006" key="3">
    <source>
        <dbReference type="Google" id="ProtNLM"/>
    </source>
</evidence>
<evidence type="ECO:0000313" key="2">
    <source>
        <dbReference type="EMBL" id="JAT73088.1"/>
    </source>
</evidence>
<keyword evidence="1" id="KW-0472">Membrane</keyword>
<keyword evidence="1" id="KW-0812">Transmembrane</keyword>
<dbReference type="InterPro" id="IPR021414">
    <property type="entry name" value="DUF3054"/>
</dbReference>
<evidence type="ECO:0000256" key="1">
    <source>
        <dbReference type="SAM" id="Phobius"/>
    </source>
</evidence>
<protein>
    <recommendedName>
        <fullName evidence="3">DUF3054 domain-containing protein</fullName>
    </recommendedName>
</protein>
<keyword evidence="1" id="KW-1133">Transmembrane helix</keyword>
<gene>
    <name evidence="2" type="ORF">g.85</name>
</gene>
<name>A0A1D2A1N4_AUXPR</name>
<proteinExistence type="predicted"/>